<feature type="compositionally biased region" description="Acidic residues" evidence="1">
    <location>
        <begin position="133"/>
        <end position="177"/>
    </location>
</feature>
<evidence type="ECO:0000313" key="2">
    <source>
        <dbReference type="EMBL" id="MQL69222.1"/>
    </source>
</evidence>
<evidence type="ECO:0000313" key="3">
    <source>
        <dbReference type="Proteomes" id="UP000652761"/>
    </source>
</evidence>
<keyword evidence="3" id="KW-1185">Reference proteome</keyword>
<proteinExistence type="predicted"/>
<dbReference type="AlphaFoldDB" id="A0A843TA73"/>
<name>A0A843TA73_COLES</name>
<feature type="region of interest" description="Disordered" evidence="1">
    <location>
        <begin position="114"/>
        <end position="177"/>
    </location>
</feature>
<evidence type="ECO:0000256" key="1">
    <source>
        <dbReference type="SAM" id="MobiDB-lite"/>
    </source>
</evidence>
<protein>
    <submittedName>
        <fullName evidence="2">Uncharacterized protein</fullName>
    </submittedName>
</protein>
<comment type="caution">
    <text evidence="2">The sequence shown here is derived from an EMBL/GenBank/DDBJ whole genome shotgun (WGS) entry which is preliminary data.</text>
</comment>
<accession>A0A843TA73</accession>
<sequence>MRVSYHATDRRHRPIADCSSHLSRLVALGLVRVTPREVQSSSSHSPRQQGSSSRCRGPIVAWAAWLPWPSSPRVGDQGFSWCGLWWVAFSSPANQPRSTSAAVWRLERSTVGAREAPAPVFDEHEELCSNETSTDEDEDEDEDGIHDGDGDEDNDIDDDETNNEDWRNEDDLDLSDA</sequence>
<gene>
    <name evidence="2" type="ORF">Taro_001512</name>
</gene>
<organism evidence="2 3">
    <name type="scientific">Colocasia esculenta</name>
    <name type="common">Wild taro</name>
    <name type="synonym">Arum esculentum</name>
    <dbReference type="NCBI Taxonomy" id="4460"/>
    <lineage>
        <taxon>Eukaryota</taxon>
        <taxon>Viridiplantae</taxon>
        <taxon>Streptophyta</taxon>
        <taxon>Embryophyta</taxon>
        <taxon>Tracheophyta</taxon>
        <taxon>Spermatophyta</taxon>
        <taxon>Magnoliopsida</taxon>
        <taxon>Liliopsida</taxon>
        <taxon>Araceae</taxon>
        <taxon>Aroideae</taxon>
        <taxon>Colocasieae</taxon>
        <taxon>Colocasia</taxon>
    </lineage>
</organism>
<dbReference type="EMBL" id="NMUH01000031">
    <property type="protein sequence ID" value="MQL69222.1"/>
    <property type="molecule type" value="Genomic_DNA"/>
</dbReference>
<dbReference type="Proteomes" id="UP000652761">
    <property type="component" value="Unassembled WGS sequence"/>
</dbReference>
<reference evidence="2" key="1">
    <citation type="submission" date="2017-07" db="EMBL/GenBank/DDBJ databases">
        <title>Taro Niue Genome Assembly and Annotation.</title>
        <authorList>
            <person name="Atibalentja N."/>
            <person name="Keating K."/>
            <person name="Fields C.J."/>
        </authorList>
    </citation>
    <scope>NUCLEOTIDE SEQUENCE</scope>
    <source>
        <strain evidence="2">Niue_2</strain>
        <tissue evidence="2">Leaf</tissue>
    </source>
</reference>